<evidence type="ECO:0000256" key="1">
    <source>
        <dbReference type="ARBA" id="ARBA00022490"/>
    </source>
</evidence>
<keyword evidence="2 10" id="KW-0808">Transferase</keyword>
<dbReference type="UniPathway" id="UPA00087">
    <property type="reaction ID" value="UER00172"/>
</dbReference>
<dbReference type="CDD" id="cd06223">
    <property type="entry name" value="PRTases_typeI"/>
    <property type="match status" value="1"/>
</dbReference>
<evidence type="ECO:0000256" key="4">
    <source>
        <dbReference type="ARBA" id="ARBA00022727"/>
    </source>
</evidence>
<evidence type="ECO:0000256" key="9">
    <source>
        <dbReference type="ARBA" id="ARBA00049535"/>
    </source>
</evidence>
<comment type="catalytic activity">
    <reaction evidence="9 10">
        <text>D-ribose 5-phosphate + ATP = 5-phospho-alpha-D-ribose 1-diphosphate + AMP + H(+)</text>
        <dbReference type="Rhea" id="RHEA:15609"/>
        <dbReference type="ChEBI" id="CHEBI:15378"/>
        <dbReference type="ChEBI" id="CHEBI:30616"/>
        <dbReference type="ChEBI" id="CHEBI:58017"/>
        <dbReference type="ChEBI" id="CHEBI:78346"/>
        <dbReference type="ChEBI" id="CHEBI:456215"/>
        <dbReference type="EC" id="2.7.6.1"/>
    </reaction>
</comment>
<dbReference type="AlphaFoldDB" id="A0A7J3UZ24"/>
<dbReference type="GO" id="GO:0005737">
    <property type="term" value="C:cytoplasm"/>
    <property type="evidence" value="ECO:0007669"/>
    <property type="project" value="UniProtKB-SubCell"/>
</dbReference>
<dbReference type="InterPro" id="IPR005946">
    <property type="entry name" value="Rib-P_diPkinase"/>
</dbReference>
<feature type="binding site" evidence="10">
    <location>
        <position position="169"/>
    </location>
    <ligand>
        <name>Mg(2+)</name>
        <dbReference type="ChEBI" id="CHEBI:18420"/>
        <label>2</label>
    </ligand>
</feature>
<dbReference type="EC" id="2.7.6.1" evidence="10"/>
<dbReference type="GO" id="GO:0004749">
    <property type="term" value="F:ribose phosphate diphosphokinase activity"/>
    <property type="evidence" value="ECO:0007669"/>
    <property type="project" value="UniProtKB-UniRule"/>
</dbReference>
<feature type="domain" description="Ribose-phosphate pyrophosphokinase N-terminal" evidence="12">
    <location>
        <begin position="4"/>
        <end position="120"/>
    </location>
</feature>
<dbReference type="FunFam" id="3.40.50.2020:FF:000007">
    <property type="entry name" value="Ribose-phosphate pyrophosphokinase"/>
    <property type="match status" value="1"/>
</dbReference>
<evidence type="ECO:0000256" key="8">
    <source>
        <dbReference type="ARBA" id="ARBA00022842"/>
    </source>
</evidence>
<dbReference type="PANTHER" id="PTHR10210:SF32">
    <property type="entry name" value="RIBOSE-PHOSPHATE PYROPHOSPHOKINASE 2"/>
    <property type="match status" value="1"/>
</dbReference>
<dbReference type="NCBIfam" id="TIGR01251">
    <property type="entry name" value="ribP_PPkin"/>
    <property type="match status" value="1"/>
</dbReference>
<protein>
    <recommendedName>
        <fullName evidence="10">Ribose-phosphate pyrophosphokinase</fullName>
        <shortName evidence="10">RPPK</shortName>
        <ecNumber evidence="10">2.7.6.1</ecNumber>
    </recommendedName>
    <alternativeName>
        <fullName evidence="10">5-phospho-D-ribosyl alpha-1-diphosphate synthase</fullName>
    </alternativeName>
    <alternativeName>
        <fullName evidence="10">Phosphoribosyl diphosphate synthase</fullName>
    </alternativeName>
    <alternativeName>
        <fullName evidence="10">Phosphoribosyl pyrophosphate synthase</fullName>
        <shortName evidence="10">P-Rib-PP synthase</shortName>
        <shortName evidence="10">PRPP synthase</shortName>
        <shortName evidence="10">PRPPase</shortName>
    </alternativeName>
</protein>
<feature type="binding site" evidence="10">
    <location>
        <begin position="223"/>
        <end position="227"/>
    </location>
    <ligand>
        <name>D-ribose 5-phosphate</name>
        <dbReference type="ChEBI" id="CHEBI:78346"/>
    </ligand>
</feature>
<dbReference type="GO" id="GO:0000287">
    <property type="term" value="F:magnesium ion binding"/>
    <property type="evidence" value="ECO:0007669"/>
    <property type="project" value="UniProtKB-UniRule"/>
</dbReference>
<dbReference type="InterPro" id="IPR029057">
    <property type="entry name" value="PRTase-like"/>
</dbReference>
<dbReference type="GO" id="GO:0016301">
    <property type="term" value="F:kinase activity"/>
    <property type="evidence" value="ECO:0007669"/>
    <property type="project" value="UniProtKB-KW"/>
</dbReference>
<evidence type="ECO:0000256" key="5">
    <source>
        <dbReference type="ARBA" id="ARBA00022741"/>
    </source>
</evidence>
<accession>A0A7J3UZ24</accession>
<dbReference type="EMBL" id="DRVT01000038">
    <property type="protein sequence ID" value="HHI49128.1"/>
    <property type="molecule type" value="Genomic_DNA"/>
</dbReference>
<dbReference type="SMART" id="SM01400">
    <property type="entry name" value="Pribosyltran_N"/>
    <property type="match status" value="1"/>
</dbReference>
<dbReference type="GO" id="GO:0002189">
    <property type="term" value="C:ribose phosphate diphosphokinase complex"/>
    <property type="evidence" value="ECO:0007669"/>
    <property type="project" value="TreeGrafter"/>
</dbReference>
<comment type="function">
    <text evidence="10">Involved in the biosynthesis of the central metabolite phospho-alpha-D-ribosyl-1-pyrophosphate (PRPP) via the transfer of pyrophosphoryl group from ATP to 1-hydroxyl of ribose-5-phosphate (Rib-5-P).</text>
</comment>
<keyword evidence="5 10" id="KW-0547">Nucleotide-binding</keyword>
<keyword evidence="1 10" id="KW-0963">Cytoplasm</keyword>
<dbReference type="GO" id="GO:0006015">
    <property type="term" value="P:5-phosphoribose 1-diphosphate biosynthetic process"/>
    <property type="evidence" value="ECO:0007669"/>
    <property type="project" value="UniProtKB-UniRule"/>
</dbReference>
<dbReference type="NCBIfam" id="NF002095">
    <property type="entry name" value="PRK00934.1"/>
    <property type="match status" value="1"/>
</dbReference>
<sequence>MVTMIVVPGPSSIDLGKRVAGLISAATVDLDYKNFPDGESYLRLSRSVEGEEVALIHTTYPQQDKRLIELLLITDALKDLGAERVRVVVPYMAYARQDTRFRDGEAVSIRTLFRLVEAAGADEFYTVDIHKEATLGAFRIKAKNLYGTEVISEHLGTMDLKDPYILSPDKGAITIAKRVAERLGAECGNFEKTRDRITGAITVRGEAVDVKGKDAVIVDDLISTGGTIANAARLLKEWGARRVIAACTHPLLVSGASERMREAGVDEVLGTDTVSSPISRISVAPLIAKELR</sequence>
<feature type="binding site" evidence="10">
    <location>
        <begin position="37"/>
        <end position="39"/>
    </location>
    <ligand>
        <name>ATP</name>
        <dbReference type="ChEBI" id="CHEBI:30616"/>
    </ligand>
</feature>
<evidence type="ECO:0000256" key="2">
    <source>
        <dbReference type="ARBA" id="ARBA00022679"/>
    </source>
</evidence>
<gene>
    <name evidence="10" type="primary">prs</name>
    <name evidence="13" type="ORF">ENL91_03040</name>
</gene>
<dbReference type="Pfam" id="PF00156">
    <property type="entry name" value="Pribosyltran"/>
    <property type="match status" value="1"/>
</dbReference>
<feature type="binding site" evidence="10">
    <location>
        <begin position="96"/>
        <end position="97"/>
    </location>
    <ligand>
        <name>ATP</name>
        <dbReference type="ChEBI" id="CHEBI:30616"/>
    </ligand>
</feature>
<comment type="subcellular location">
    <subcellularLocation>
        <location evidence="10">Cytoplasm</location>
    </subcellularLocation>
</comment>
<dbReference type="Gene3D" id="3.40.50.2020">
    <property type="match status" value="2"/>
</dbReference>
<keyword evidence="6 10" id="KW-0418">Kinase</keyword>
<dbReference type="Pfam" id="PF13793">
    <property type="entry name" value="Pribosyltran_N"/>
    <property type="match status" value="1"/>
</dbReference>
<feature type="active site" evidence="10">
    <location>
        <position position="192"/>
    </location>
</feature>
<evidence type="ECO:0000256" key="6">
    <source>
        <dbReference type="ARBA" id="ARBA00022777"/>
    </source>
</evidence>
<keyword evidence="7 10" id="KW-0067">ATP-binding</keyword>
<dbReference type="InterPro" id="IPR029099">
    <property type="entry name" value="Pribosyltran_N"/>
</dbReference>
<keyword evidence="4 10" id="KW-0545">Nucleotide biosynthesis</keyword>
<dbReference type="GO" id="GO:0005524">
    <property type="term" value="F:ATP binding"/>
    <property type="evidence" value="ECO:0007669"/>
    <property type="project" value="UniProtKB-KW"/>
</dbReference>
<name>A0A7J3UZ24_9CREN</name>
<dbReference type="InterPro" id="IPR000836">
    <property type="entry name" value="PRTase_dom"/>
</dbReference>
<evidence type="ECO:0000256" key="3">
    <source>
        <dbReference type="ARBA" id="ARBA00022723"/>
    </source>
</evidence>
<comment type="caution">
    <text evidence="13">The sequence shown here is derived from an EMBL/GenBank/DDBJ whole genome shotgun (WGS) entry which is preliminary data.</text>
</comment>
<evidence type="ECO:0000313" key="13">
    <source>
        <dbReference type="EMBL" id="HHI49128.1"/>
    </source>
</evidence>
<keyword evidence="8 10" id="KW-0460">Magnesium</keyword>
<proteinExistence type="inferred from homology"/>
<feature type="binding site" evidence="10">
    <location>
        <position position="130"/>
    </location>
    <ligand>
        <name>Mg(2+)</name>
        <dbReference type="ChEBI" id="CHEBI:18420"/>
        <label>1</label>
    </ligand>
</feature>
<feature type="domain" description="Phosphoribosyltransferase" evidence="11">
    <location>
        <begin position="149"/>
        <end position="253"/>
    </location>
</feature>
<organism evidence="13">
    <name type="scientific">Candidatus Methanosuratincola petrocarbonis</name>
    <name type="common">ex Vanwonterghem et al. 2016</name>
    <dbReference type="NCBI Taxonomy" id="1867261"/>
    <lineage>
        <taxon>Archaea</taxon>
        <taxon>Thermoproteota</taxon>
        <taxon>Methanosuratincolia</taxon>
        <taxon>Candidatus Methanomethylicales</taxon>
        <taxon>Candidatus Methanomethylicaceae</taxon>
        <taxon>Candidatus Methanosuratincola (ex Vanwonterghem et al. 2016)</taxon>
    </lineage>
</organism>
<reference evidence="13" key="1">
    <citation type="journal article" date="2020" name="mSystems">
        <title>Genome- and Community-Level Interaction Insights into Carbon Utilization and Element Cycling Functions of Hydrothermarchaeota in Hydrothermal Sediment.</title>
        <authorList>
            <person name="Zhou Z."/>
            <person name="Liu Y."/>
            <person name="Xu W."/>
            <person name="Pan J."/>
            <person name="Luo Z.H."/>
            <person name="Li M."/>
        </authorList>
    </citation>
    <scope>NUCLEOTIDE SEQUENCE [LARGE SCALE GENOMIC DNA]</scope>
    <source>
        <strain evidence="13">SpSt-1038</strain>
    </source>
</reference>
<feature type="binding site" evidence="10">
    <location>
        <position position="194"/>
    </location>
    <ligand>
        <name>D-ribose 5-phosphate</name>
        <dbReference type="ChEBI" id="CHEBI:78346"/>
    </ligand>
</feature>
<dbReference type="PANTHER" id="PTHR10210">
    <property type="entry name" value="RIBOSE-PHOSPHATE DIPHOSPHOKINASE FAMILY MEMBER"/>
    <property type="match status" value="1"/>
</dbReference>
<keyword evidence="3 10" id="KW-0479">Metal-binding</keyword>
<evidence type="ECO:0000256" key="10">
    <source>
        <dbReference type="HAMAP-Rule" id="MF_00583"/>
    </source>
</evidence>
<evidence type="ECO:0000259" key="12">
    <source>
        <dbReference type="Pfam" id="PF13793"/>
    </source>
</evidence>
<dbReference type="HAMAP" id="MF_00583_A">
    <property type="entry name" value="RibP_PPkinase_A"/>
    <property type="match status" value="1"/>
</dbReference>
<comment type="similarity">
    <text evidence="10">Belongs to the ribose-phosphate pyrophosphokinase family. Class III (archaeal) subfamily.</text>
</comment>
<evidence type="ECO:0000256" key="7">
    <source>
        <dbReference type="ARBA" id="ARBA00022840"/>
    </source>
</evidence>
<dbReference type="InterPro" id="IPR037514">
    <property type="entry name" value="Rib-P_diPkinase_arc"/>
</dbReference>
<comment type="pathway">
    <text evidence="10">Metabolic intermediate biosynthesis; 5-phospho-alpha-D-ribose 1-diphosphate biosynthesis; 5-phospho-alpha-D-ribose 1-diphosphate from D-ribose 5-phosphate (route I): step 1/1.</text>
</comment>
<feature type="binding site" evidence="10">
    <location>
        <position position="219"/>
    </location>
    <ligand>
        <name>D-ribose 5-phosphate</name>
        <dbReference type="ChEBI" id="CHEBI:78346"/>
    </ligand>
</feature>
<evidence type="ECO:0000259" key="11">
    <source>
        <dbReference type="Pfam" id="PF00156"/>
    </source>
</evidence>
<dbReference type="SUPFAM" id="SSF53271">
    <property type="entry name" value="PRTase-like"/>
    <property type="match status" value="1"/>
</dbReference>
<comment type="cofactor">
    <cofactor evidence="10">
        <name>Mg(2+)</name>
        <dbReference type="ChEBI" id="CHEBI:18420"/>
    </cofactor>
    <text evidence="10">Binds 2 Mg(2+) ions per subunit.</text>
</comment>
<dbReference type="GO" id="GO:0006164">
    <property type="term" value="P:purine nucleotide biosynthetic process"/>
    <property type="evidence" value="ECO:0007669"/>
    <property type="project" value="TreeGrafter"/>
</dbReference>